<keyword evidence="2" id="KW-1185">Reference proteome</keyword>
<dbReference type="RefSeq" id="WP_062278344.1">
    <property type="nucleotide sequence ID" value="NZ_DF968180.1"/>
</dbReference>
<dbReference type="STRING" id="1678840.ATC1_12220"/>
<reference evidence="1" key="1">
    <citation type="journal article" date="2015" name="Genome Announc.">
        <title>Draft Genome Sequence of Anaerolineae Strain TC1, a Novel Isolate from a Methanogenic Wastewater Treatment System.</title>
        <authorList>
            <person name="Matsuura N."/>
            <person name="Tourlousse D.M."/>
            <person name="Sun L."/>
            <person name="Toyonaga M."/>
            <person name="Kuroda K."/>
            <person name="Ohashi A."/>
            <person name="Cruz R."/>
            <person name="Yamaguchi T."/>
            <person name="Sekiguchi Y."/>
        </authorList>
    </citation>
    <scope>NUCLEOTIDE SEQUENCE [LARGE SCALE GENOMIC DNA]</scope>
    <source>
        <strain evidence="1">TC1</strain>
    </source>
</reference>
<gene>
    <name evidence="1" type="ORF">ATC1_12220</name>
</gene>
<protein>
    <submittedName>
        <fullName evidence="1">Uncharacterized protein</fullName>
    </submittedName>
</protein>
<evidence type="ECO:0000313" key="2">
    <source>
        <dbReference type="Proteomes" id="UP000053370"/>
    </source>
</evidence>
<proteinExistence type="predicted"/>
<evidence type="ECO:0000313" key="1">
    <source>
        <dbReference type="EMBL" id="GAP39686.1"/>
    </source>
</evidence>
<dbReference type="EMBL" id="DF968180">
    <property type="protein sequence ID" value="GAP39686.1"/>
    <property type="molecule type" value="Genomic_DNA"/>
</dbReference>
<dbReference type="AlphaFoldDB" id="A0A0K8PAM1"/>
<accession>A0A0K8PAM1</accession>
<name>A0A0K8PAM1_9CHLR</name>
<dbReference type="Proteomes" id="UP000053370">
    <property type="component" value="Unassembled WGS sequence"/>
</dbReference>
<sequence>MKGKIILVILLVALLVSVIPCLANVDPILLDEPNDNVFGCNNDIFIELMEKPTIGKSTSGRTAVENYLYFKTEILFLADRKWTGLDKKSFSIKNIDENGKEEFYPLDYAVTMLTNLKNGWNTLSDPLFFTSLSTINLVFDVVPTAKKGWTLLFLPTERGNDSPYCEVEIPLVVK</sequence>
<organism evidence="1">
    <name type="scientific">Flexilinea flocculi</name>
    <dbReference type="NCBI Taxonomy" id="1678840"/>
    <lineage>
        <taxon>Bacteria</taxon>
        <taxon>Bacillati</taxon>
        <taxon>Chloroflexota</taxon>
        <taxon>Anaerolineae</taxon>
        <taxon>Anaerolineales</taxon>
        <taxon>Anaerolineaceae</taxon>
        <taxon>Flexilinea</taxon>
    </lineage>
</organism>